<dbReference type="EMBL" id="JALJXV010000003">
    <property type="protein sequence ID" value="MCP1674529.1"/>
    <property type="molecule type" value="Genomic_DNA"/>
</dbReference>
<dbReference type="AlphaFoldDB" id="A0AAE3G2N9"/>
<organism evidence="1 2">
    <name type="scientific">Natronocella acetinitrilica</name>
    <dbReference type="NCBI Taxonomy" id="414046"/>
    <lineage>
        <taxon>Bacteria</taxon>
        <taxon>Pseudomonadati</taxon>
        <taxon>Pseudomonadota</taxon>
        <taxon>Gammaproteobacteria</taxon>
        <taxon>Chromatiales</taxon>
        <taxon>Ectothiorhodospiraceae</taxon>
        <taxon>Natronocella</taxon>
    </lineage>
</organism>
<comment type="caution">
    <text evidence="1">The sequence shown here is derived from an EMBL/GenBank/DDBJ whole genome shotgun (WGS) entry which is preliminary data.</text>
</comment>
<dbReference type="Proteomes" id="UP001205843">
    <property type="component" value="Unassembled WGS sequence"/>
</dbReference>
<protein>
    <submittedName>
        <fullName evidence="1">Uncharacterized protein</fullName>
    </submittedName>
</protein>
<proteinExistence type="predicted"/>
<keyword evidence="2" id="KW-1185">Reference proteome</keyword>
<reference evidence="1" key="1">
    <citation type="submission" date="2022-03" db="EMBL/GenBank/DDBJ databases">
        <title>Genomic Encyclopedia of Type Strains, Phase III (KMG-III): the genomes of soil and plant-associated and newly described type strains.</title>
        <authorList>
            <person name="Whitman W."/>
        </authorList>
    </citation>
    <scope>NUCLEOTIDE SEQUENCE</scope>
    <source>
        <strain evidence="1">ANL 6-2</strain>
    </source>
</reference>
<accession>A0AAE3G2N9</accession>
<sequence>MRDERRRPLGVTGVRGVSWHKARKPRVRDAFLASYREGDTLHRQPFSILQFGLRVAFESACDSYAELAGEAYMSSLSIEEALAGFLPVYARYWSLDPDALRAEALVGERLTAPGEGPERFRPIRELRNTRKLTAQEWAQARALWEDGVNAGHIRSLFGTDGKGRPRLTKNRLNDAARALGWQRPVDSRAHPPEVRARMRALWADPALSLRDIAASLGIGVDTVRRWATEEGLPEKDGRRIRRRND</sequence>
<gene>
    <name evidence="1" type="ORF">J2T57_001631</name>
</gene>
<evidence type="ECO:0000313" key="1">
    <source>
        <dbReference type="EMBL" id="MCP1674529.1"/>
    </source>
</evidence>
<dbReference type="RefSeq" id="WP_253476589.1">
    <property type="nucleotide sequence ID" value="NZ_JALJXV010000003.1"/>
</dbReference>
<evidence type="ECO:0000313" key="2">
    <source>
        <dbReference type="Proteomes" id="UP001205843"/>
    </source>
</evidence>
<name>A0AAE3G2N9_9GAMM</name>